<keyword evidence="2" id="KW-0328">Glycosyltransferase</keyword>
<keyword evidence="6" id="KW-1185">Reference proteome</keyword>
<feature type="transmembrane region" description="Helical" evidence="4">
    <location>
        <begin position="347"/>
        <end position="366"/>
    </location>
</feature>
<feature type="transmembrane region" description="Helical" evidence="4">
    <location>
        <begin position="260"/>
        <end position="278"/>
    </location>
</feature>
<gene>
    <name evidence="5" type="ORF">QF205_14495</name>
</gene>
<keyword evidence="4" id="KW-0472">Membrane</keyword>
<dbReference type="CDD" id="cd06439">
    <property type="entry name" value="CESA_like_1"/>
    <property type="match status" value="1"/>
</dbReference>
<accession>A0ABT6MUJ9</accession>
<comment type="caution">
    <text evidence="5">The sequence shown here is derived from an EMBL/GenBank/DDBJ whole genome shotgun (WGS) entry which is preliminary data.</text>
</comment>
<feature type="transmembrane region" description="Helical" evidence="4">
    <location>
        <begin position="290"/>
        <end position="309"/>
    </location>
</feature>
<proteinExistence type="inferred from homology"/>
<reference evidence="5" key="1">
    <citation type="journal article" date="2007" name="Int. J. Syst. Evol. Microbiol.">
        <title>Luteimonas composti sp. nov., a moderately thermophilic bacterium isolated from food waste.</title>
        <authorList>
            <person name="Young C.C."/>
            <person name="Kampfer P."/>
            <person name="Chen W.M."/>
            <person name="Yen W.S."/>
            <person name="Arun A.B."/>
            <person name="Lai W.A."/>
            <person name="Shen F.T."/>
            <person name="Rekha P.D."/>
            <person name="Lin K.Y."/>
            <person name="Chou J.H."/>
        </authorList>
    </citation>
    <scope>NUCLEOTIDE SEQUENCE</scope>
    <source>
        <strain evidence="5">CC-YY355</strain>
    </source>
</reference>
<protein>
    <submittedName>
        <fullName evidence="5">Glycosyltransferase family 2 protein</fullName>
    </submittedName>
</protein>
<dbReference type="SUPFAM" id="SSF53448">
    <property type="entry name" value="Nucleotide-diphospho-sugar transferases"/>
    <property type="match status" value="1"/>
</dbReference>
<evidence type="ECO:0000313" key="6">
    <source>
        <dbReference type="Proteomes" id="UP001160550"/>
    </source>
</evidence>
<dbReference type="InterPro" id="IPR029044">
    <property type="entry name" value="Nucleotide-diphossugar_trans"/>
</dbReference>
<dbReference type="Proteomes" id="UP001160550">
    <property type="component" value="Unassembled WGS sequence"/>
</dbReference>
<dbReference type="PANTHER" id="PTHR43630">
    <property type="entry name" value="POLY-BETA-1,6-N-ACETYL-D-GLUCOSAMINE SYNTHASE"/>
    <property type="match status" value="1"/>
</dbReference>
<dbReference type="Gene3D" id="3.90.550.10">
    <property type="entry name" value="Spore Coat Polysaccharide Biosynthesis Protein SpsA, Chain A"/>
    <property type="match status" value="1"/>
</dbReference>
<name>A0ABT6MUJ9_9GAMM</name>
<organism evidence="5 6">
    <name type="scientific">Luteimonas composti</name>
    <dbReference type="NCBI Taxonomy" id="398257"/>
    <lineage>
        <taxon>Bacteria</taxon>
        <taxon>Pseudomonadati</taxon>
        <taxon>Pseudomonadota</taxon>
        <taxon>Gammaproteobacteria</taxon>
        <taxon>Lysobacterales</taxon>
        <taxon>Lysobacteraceae</taxon>
        <taxon>Luteimonas</taxon>
    </lineage>
</organism>
<evidence type="ECO:0000256" key="3">
    <source>
        <dbReference type="ARBA" id="ARBA00022679"/>
    </source>
</evidence>
<evidence type="ECO:0000256" key="2">
    <source>
        <dbReference type="ARBA" id="ARBA00022676"/>
    </source>
</evidence>
<dbReference type="RefSeq" id="WP_280943483.1">
    <property type="nucleotide sequence ID" value="NZ_JARYGX010000025.1"/>
</dbReference>
<reference evidence="5" key="2">
    <citation type="submission" date="2023-04" db="EMBL/GenBank/DDBJ databases">
        <authorList>
            <person name="Sun J.-Q."/>
        </authorList>
    </citation>
    <scope>NUCLEOTIDE SEQUENCE</scope>
    <source>
        <strain evidence="5">CC-YY355</strain>
    </source>
</reference>
<dbReference type="PANTHER" id="PTHR43630:SF1">
    <property type="entry name" value="POLY-BETA-1,6-N-ACETYL-D-GLUCOSAMINE SYNTHASE"/>
    <property type="match status" value="1"/>
</dbReference>
<keyword evidence="3" id="KW-0808">Transferase</keyword>
<comment type="similarity">
    <text evidence="1">Belongs to the glycosyltransferase 2 family.</text>
</comment>
<evidence type="ECO:0000313" key="5">
    <source>
        <dbReference type="EMBL" id="MDH7454268.1"/>
    </source>
</evidence>
<evidence type="ECO:0000256" key="1">
    <source>
        <dbReference type="ARBA" id="ARBA00006739"/>
    </source>
</evidence>
<feature type="transmembrane region" description="Helical" evidence="4">
    <location>
        <begin position="315"/>
        <end position="335"/>
    </location>
</feature>
<evidence type="ECO:0000256" key="4">
    <source>
        <dbReference type="SAM" id="Phobius"/>
    </source>
</evidence>
<dbReference type="Pfam" id="PF13641">
    <property type="entry name" value="Glyco_tranf_2_3"/>
    <property type="match status" value="1"/>
</dbReference>
<keyword evidence="4" id="KW-1133">Transmembrane helix</keyword>
<sequence length="374" mass="40427">MFAIVVFWVAAGLLAYTYAGYPLLVMAQARIRPRPVRRGEGLPTVTAVMAVYNGAVELASKLDNLAALDYPPHLLDIVVVCDGCGDASEEIARAHRGRPVTVIAHTQRRGKASCLNDGVAAARGELLLMMDVRQRLEPDALRRLVACLDDPAVGVAAGELRFEDPDTGFAASVDAYWRYEKAIRLAESASGSAIGVSGALYAVRRALFPEVPAGTVLDDVYVPMQVLRAGHRVVLESGAVAWDRPSSSSAQERGRKLRTLAGNFQLVALAPWLLVPGLNPAWLRFVSHKLLRLLSPWLLLLLAGASLALAWQHWFYLLAAAGLAAFVLLVALAAAAPPLARLLPVRIAAAFAHMNLFAAQALFTWLGNRRLHLW</sequence>
<dbReference type="EMBL" id="JARYGX010000025">
    <property type="protein sequence ID" value="MDH7454268.1"/>
    <property type="molecule type" value="Genomic_DNA"/>
</dbReference>
<keyword evidence="4" id="KW-0812">Transmembrane</keyword>